<dbReference type="EMBL" id="UYYB01113017">
    <property type="protein sequence ID" value="VDM81462.1"/>
    <property type="molecule type" value="Genomic_DNA"/>
</dbReference>
<gene>
    <name evidence="1" type="ORF">SVUK_LOCUS16460</name>
</gene>
<accession>A0A3P7LQP8</accession>
<organism evidence="1 2">
    <name type="scientific">Strongylus vulgaris</name>
    <name type="common">Blood worm</name>
    <dbReference type="NCBI Taxonomy" id="40348"/>
    <lineage>
        <taxon>Eukaryota</taxon>
        <taxon>Metazoa</taxon>
        <taxon>Ecdysozoa</taxon>
        <taxon>Nematoda</taxon>
        <taxon>Chromadorea</taxon>
        <taxon>Rhabditida</taxon>
        <taxon>Rhabditina</taxon>
        <taxon>Rhabditomorpha</taxon>
        <taxon>Strongyloidea</taxon>
        <taxon>Strongylidae</taxon>
        <taxon>Strongylus</taxon>
    </lineage>
</organism>
<name>A0A3P7LQP8_STRVU</name>
<dbReference type="AlphaFoldDB" id="A0A3P7LQP8"/>
<evidence type="ECO:0000313" key="2">
    <source>
        <dbReference type="Proteomes" id="UP000270094"/>
    </source>
</evidence>
<proteinExistence type="predicted"/>
<dbReference type="Proteomes" id="UP000270094">
    <property type="component" value="Unassembled WGS sequence"/>
</dbReference>
<protein>
    <submittedName>
        <fullName evidence="1">Uncharacterized protein</fullName>
    </submittedName>
</protein>
<reference evidence="1 2" key="1">
    <citation type="submission" date="2018-11" db="EMBL/GenBank/DDBJ databases">
        <authorList>
            <consortium name="Pathogen Informatics"/>
        </authorList>
    </citation>
    <scope>NUCLEOTIDE SEQUENCE [LARGE SCALE GENOMIC DNA]</scope>
</reference>
<sequence>MELATRRTFETRFGAAAVMLWLKLFGLSYSQIIKSCKFLHQSPCLLSTFNASLSAETSSSTEKNLTELDFTKFVNDEQKLFK</sequence>
<evidence type="ECO:0000313" key="1">
    <source>
        <dbReference type="EMBL" id="VDM81462.1"/>
    </source>
</evidence>
<keyword evidence="2" id="KW-1185">Reference proteome</keyword>